<name>A0ABS8MJ05_9FLAO</name>
<sequence length="267" mass="30510">MIETKRKGSRSAKDIPTSILNQLNKGEIETANLVEWLAVDQKLLLENVLKQLNLNQYIEPIINSINSLQKQTVNTINETIGNGLLEMVTQESDAKILDTIQSHQSDLVRCWATYIIGHNTNLTIAEKLTQIKPFAADKHFGVREISWLAIRPELIKNLDESLAILSKWTNHTDENVRRFASEATRPRGVWSEHIEKLKQNPELGLVILEHLYSDSSKYVQNSVANWLNDVSKTKPQFVLNICAKWQEKSASKETIYIIKKALRTIEK</sequence>
<dbReference type="InterPro" id="IPR014825">
    <property type="entry name" value="DNA_alkylation"/>
</dbReference>
<dbReference type="Pfam" id="PF08713">
    <property type="entry name" value="DNA_alkylation"/>
    <property type="match status" value="1"/>
</dbReference>
<gene>
    <name evidence="1" type="ORF">LNP81_16740</name>
</gene>
<dbReference type="RefSeq" id="WP_230037779.1">
    <property type="nucleotide sequence ID" value="NZ_JAJJMM010000001.1"/>
</dbReference>
<accession>A0ABS8MJ05</accession>
<reference evidence="1" key="1">
    <citation type="submission" date="2021-11" db="EMBL/GenBank/DDBJ databases">
        <title>Description of novel Flavobacterium species.</title>
        <authorList>
            <person name="Saticioglu I.B."/>
            <person name="Ay H."/>
            <person name="Altun S."/>
            <person name="Duman M."/>
        </authorList>
    </citation>
    <scope>NUCLEOTIDE SEQUENCE</scope>
    <source>
        <strain evidence="1">F-30</strain>
    </source>
</reference>
<keyword evidence="2" id="KW-1185">Reference proteome</keyword>
<dbReference type="InterPro" id="IPR016024">
    <property type="entry name" value="ARM-type_fold"/>
</dbReference>
<dbReference type="SUPFAM" id="SSF48371">
    <property type="entry name" value="ARM repeat"/>
    <property type="match status" value="1"/>
</dbReference>
<dbReference type="EMBL" id="JAJJMM010000001">
    <property type="protein sequence ID" value="MCC9064655.1"/>
    <property type="molecule type" value="Genomic_DNA"/>
</dbReference>
<proteinExistence type="predicted"/>
<dbReference type="Proteomes" id="UP001430679">
    <property type="component" value="Unassembled WGS sequence"/>
</dbReference>
<comment type="caution">
    <text evidence="1">The sequence shown here is derived from an EMBL/GenBank/DDBJ whole genome shotgun (WGS) entry which is preliminary data.</text>
</comment>
<evidence type="ECO:0000313" key="1">
    <source>
        <dbReference type="EMBL" id="MCC9064655.1"/>
    </source>
</evidence>
<protein>
    <submittedName>
        <fullName evidence="1">DNA alkylation repair protein</fullName>
    </submittedName>
</protein>
<evidence type="ECO:0000313" key="2">
    <source>
        <dbReference type="Proteomes" id="UP001430679"/>
    </source>
</evidence>
<organism evidence="1 2">
    <name type="scientific">Flavobacterium piscisymbiosum</name>
    <dbReference type="NCBI Taxonomy" id="2893753"/>
    <lineage>
        <taxon>Bacteria</taxon>
        <taxon>Pseudomonadati</taxon>
        <taxon>Bacteroidota</taxon>
        <taxon>Flavobacteriia</taxon>
        <taxon>Flavobacteriales</taxon>
        <taxon>Flavobacteriaceae</taxon>
        <taxon>Flavobacterium</taxon>
    </lineage>
</organism>
<dbReference type="Gene3D" id="1.25.40.290">
    <property type="entry name" value="ARM repeat domains"/>
    <property type="match status" value="1"/>
</dbReference>